<evidence type="ECO:0000313" key="1">
    <source>
        <dbReference type="EMBL" id="KZT24600.1"/>
    </source>
</evidence>
<dbReference type="EMBL" id="KV425577">
    <property type="protein sequence ID" value="KZT24600.1"/>
    <property type="molecule type" value="Genomic_DNA"/>
</dbReference>
<dbReference type="InParanoid" id="A0A165S2U6"/>
<sequence>MNVESHVPACFPRELTKILLGVVLSTACDAHSAGTNTRDLSTLLVREMSSARTFSMAITTDTGRNLDQAAQRCS</sequence>
<organism evidence="1 2">
    <name type="scientific">Neolentinus lepideus HHB14362 ss-1</name>
    <dbReference type="NCBI Taxonomy" id="1314782"/>
    <lineage>
        <taxon>Eukaryota</taxon>
        <taxon>Fungi</taxon>
        <taxon>Dikarya</taxon>
        <taxon>Basidiomycota</taxon>
        <taxon>Agaricomycotina</taxon>
        <taxon>Agaricomycetes</taxon>
        <taxon>Gloeophyllales</taxon>
        <taxon>Gloeophyllaceae</taxon>
        <taxon>Neolentinus</taxon>
    </lineage>
</organism>
<proteinExistence type="predicted"/>
<protein>
    <submittedName>
        <fullName evidence="1">Uncharacterized protein</fullName>
    </submittedName>
</protein>
<dbReference type="Proteomes" id="UP000076761">
    <property type="component" value="Unassembled WGS sequence"/>
</dbReference>
<accession>A0A165S2U6</accession>
<keyword evidence="2" id="KW-1185">Reference proteome</keyword>
<gene>
    <name evidence="1" type="ORF">NEOLEDRAFT_1135036</name>
</gene>
<name>A0A165S2U6_9AGAM</name>
<dbReference type="AlphaFoldDB" id="A0A165S2U6"/>
<evidence type="ECO:0000313" key="2">
    <source>
        <dbReference type="Proteomes" id="UP000076761"/>
    </source>
</evidence>
<reference evidence="1 2" key="1">
    <citation type="journal article" date="2016" name="Mol. Biol. Evol.">
        <title>Comparative Genomics of Early-Diverging Mushroom-Forming Fungi Provides Insights into the Origins of Lignocellulose Decay Capabilities.</title>
        <authorList>
            <person name="Nagy L.G."/>
            <person name="Riley R."/>
            <person name="Tritt A."/>
            <person name="Adam C."/>
            <person name="Daum C."/>
            <person name="Floudas D."/>
            <person name="Sun H."/>
            <person name="Yadav J.S."/>
            <person name="Pangilinan J."/>
            <person name="Larsson K.H."/>
            <person name="Matsuura K."/>
            <person name="Barry K."/>
            <person name="Labutti K."/>
            <person name="Kuo R."/>
            <person name="Ohm R.A."/>
            <person name="Bhattacharya S.S."/>
            <person name="Shirouzu T."/>
            <person name="Yoshinaga Y."/>
            <person name="Martin F.M."/>
            <person name="Grigoriev I.V."/>
            <person name="Hibbett D.S."/>
        </authorList>
    </citation>
    <scope>NUCLEOTIDE SEQUENCE [LARGE SCALE GENOMIC DNA]</scope>
    <source>
        <strain evidence="1 2">HHB14362 ss-1</strain>
    </source>
</reference>